<comment type="caution">
    <text evidence="1">The sequence shown here is derived from an EMBL/GenBank/DDBJ whole genome shotgun (WGS) entry which is preliminary data.</text>
</comment>
<accession>A0A0F9T249</accession>
<name>A0A0F9T249_9ZZZZ</name>
<proteinExistence type="predicted"/>
<gene>
    <name evidence="1" type="ORF">LCGC14_0447280</name>
</gene>
<evidence type="ECO:0000313" key="1">
    <source>
        <dbReference type="EMBL" id="KKN68862.1"/>
    </source>
</evidence>
<organism evidence="1">
    <name type="scientific">marine sediment metagenome</name>
    <dbReference type="NCBI Taxonomy" id="412755"/>
    <lineage>
        <taxon>unclassified sequences</taxon>
        <taxon>metagenomes</taxon>
        <taxon>ecological metagenomes</taxon>
    </lineage>
</organism>
<evidence type="ECO:0008006" key="2">
    <source>
        <dbReference type="Google" id="ProtNLM"/>
    </source>
</evidence>
<protein>
    <recommendedName>
        <fullName evidence="2">DUF945 domain-containing protein</fullName>
    </recommendedName>
</protein>
<dbReference type="EMBL" id="LAZR01000438">
    <property type="protein sequence ID" value="KKN68862.1"/>
    <property type="molecule type" value="Genomic_DNA"/>
</dbReference>
<sequence>MKKLVIVAAIVAAGVGGVSYANYVATQEVRAEVDKQLALVSDQTGATFKYAGLSASVISKSVEITNMEVISPEGDNVANIQSIEITGYEPDKISPHTSFDVKSFQFDKDFVSKLPADTNEMLASASYDLHSSLDYDEESGNSDVVVKLDAKDIVSFNMDMGLANSKALMDASLAISKAQQEAGNQPLTYEQELQQQTLVMQAMSKLEPRNVSFVLNNQGKLKDLLSSELEKQGMTLEQMEMTLEQQLQQAPVTEDIAEALTSFAKGLNSFSVSAKLPEGKSMMEINQQVMMLVGQPEELVKFINLEVKGD</sequence>
<dbReference type="AlphaFoldDB" id="A0A0F9T249"/>
<reference evidence="1" key="1">
    <citation type="journal article" date="2015" name="Nature">
        <title>Complex archaea that bridge the gap between prokaryotes and eukaryotes.</title>
        <authorList>
            <person name="Spang A."/>
            <person name="Saw J.H."/>
            <person name="Jorgensen S.L."/>
            <person name="Zaremba-Niedzwiedzka K."/>
            <person name="Martijn J."/>
            <person name="Lind A.E."/>
            <person name="van Eijk R."/>
            <person name="Schleper C."/>
            <person name="Guy L."/>
            <person name="Ettema T.J."/>
        </authorList>
    </citation>
    <scope>NUCLEOTIDE SEQUENCE</scope>
</reference>